<evidence type="ECO:0000313" key="3">
    <source>
        <dbReference type="Proteomes" id="UP001497516"/>
    </source>
</evidence>
<keyword evidence="3" id="KW-1185">Reference proteome</keyword>
<organism evidence="2 3">
    <name type="scientific">Linum trigynum</name>
    <dbReference type="NCBI Taxonomy" id="586398"/>
    <lineage>
        <taxon>Eukaryota</taxon>
        <taxon>Viridiplantae</taxon>
        <taxon>Streptophyta</taxon>
        <taxon>Embryophyta</taxon>
        <taxon>Tracheophyta</taxon>
        <taxon>Spermatophyta</taxon>
        <taxon>Magnoliopsida</taxon>
        <taxon>eudicotyledons</taxon>
        <taxon>Gunneridae</taxon>
        <taxon>Pentapetalae</taxon>
        <taxon>rosids</taxon>
        <taxon>fabids</taxon>
        <taxon>Malpighiales</taxon>
        <taxon>Linaceae</taxon>
        <taxon>Linum</taxon>
    </lineage>
</organism>
<dbReference type="Proteomes" id="UP001497516">
    <property type="component" value="Chromosome 9"/>
</dbReference>
<gene>
    <name evidence="2" type="ORF">LTRI10_LOCUS50030</name>
</gene>
<feature type="compositionally biased region" description="Basic and acidic residues" evidence="1">
    <location>
        <begin position="23"/>
        <end position="48"/>
    </location>
</feature>
<proteinExistence type="predicted"/>
<accession>A0AAV2GJM5</accession>
<dbReference type="AlphaFoldDB" id="A0AAV2GJM5"/>
<sequence length="97" mass="10914">MPYQNQTRERKRAYRSGQSRATTQDERPVNNPRLFKDPPKAKIGKPPDKGTSLHRKIDFVSNQEVGGSKPEIACHSSKTVESRDTGVEVTTMAVDHH</sequence>
<feature type="region of interest" description="Disordered" evidence="1">
    <location>
        <begin position="1"/>
        <end position="53"/>
    </location>
</feature>
<evidence type="ECO:0000256" key="1">
    <source>
        <dbReference type="SAM" id="MobiDB-lite"/>
    </source>
</evidence>
<name>A0AAV2GJM5_9ROSI</name>
<protein>
    <submittedName>
        <fullName evidence="2">Uncharacterized protein</fullName>
    </submittedName>
</protein>
<reference evidence="2 3" key="1">
    <citation type="submission" date="2024-04" db="EMBL/GenBank/DDBJ databases">
        <authorList>
            <person name="Fracassetti M."/>
        </authorList>
    </citation>
    <scope>NUCLEOTIDE SEQUENCE [LARGE SCALE GENOMIC DNA]</scope>
</reference>
<dbReference type="EMBL" id="OZ034822">
    <property type="protein sequence ID" value="CAL1410627.1"/>
    <property type="molecule type" value="Genomic_DNA"/>
</dbReference>
<evidence type="ECO:0000313" key="2">
    <source>
        <dbReference type="EMBL" id="CAL1410627.1"/>
    </source>
</evidence>